<evidence type="ECO:0000313" key="4">
    <source>
        <dbReference type="EMBL" id="KAJ3733044.1"/>
    </source>
</evidence>
<evidence type="ECO:0000256" key="1">
    <source>
        <dbReference type="SAM" id="MobiDB-lite"/>
    </source>
</evidence>
<feature type="chain" id="PRO_5041442455" description="Phytocyanin domain-containing protein" evidence="2">
    <location>
        <begin position="20"/>
        <end position="455"/>
    </location>
</feature>
<dbReference type="SUPFAM" id="SSF49503">
    <property type="entry name" value="Cupredoxins"/>
    <property type="match status" value="1"/>
</dbReference>
<accession>A0AA38JD79</accession>
<organism evidence="4 5">
    <name type="scientific">Lentinula guzmanii</name>
    <dbReference type="NCBI Taxonomy" id="2804957"/>
    <lineage>
        <taxon>Eukaryota</taxon>
        <taxon>Fungi</taxon>
        <taxon>Dikarya</taxon>
        <taxon>Basidiomycota</taxon>
        <taxon>Agaricomycotina</taxon>
        <taxon>Agaricomycetes</taxon>
        <taxon>Agaricomycetidae</taxon>
        <taxon>Agaricales</taxon>
        <taxon>Marasmiineae</taxon>
        <taxon>Omphalotaceae</taxon>
        <taxon>Lentinula</taxon>
    </lineage>
</organism>
<proteinExistence type="predicted"/>
<dbReference type="Proteomes" id="UP001176059">
    <property type="component" value="Unassembled WGS sequence"/>
</dbReference>
<gene>
    <name evidence="4" type="ORF">DFJ43DRAFT_1070834</name>
</gene>
<evidence type="ECO:0000256" key="2">
    <source>
        <dbReference type="SAM" id="SignalP"/>
    </source>
</evidence>
<reference evidence="4" key="1">
    <citation type="submission" date="2022-08" db="EMBL/GenBank/DDBJ databases">
        <authorList>
            <consortium name="DOE Joint Genome Institute"/>
            <person name="Min B."/>
            <person name="Sierra-Patev S."/>
            <person name="Naranjo-Ortiz M."/>
            <person name="Looney B."/>
            <person name="Konkel Z."/>
            <person name="Slot J.C."/>
            <person name="Sakamoto Y."/>
            <person name="Steenwyk J.L."/>
            <person name="Rokas A."/>
            <person name="Carro J."/>
            <person name="Camarero S."/>
            <person name="Ferreira P."/>
            <person name="Molpeceres G."/>
            <person name="Ruiz-duenas F.J."/>
            <person name="Serrano A."/>
            <person name="Henrissat B."/>
            <person name="Drula E."/>
            <person name="Hughes K.W."/>
            <person name="Mata J.L."/>
            <person name="Ishikawa N.K."/>
            <person name="Vargas-Isla R."/>
            <person name="Ushijima S."/>
            <person name="Smith C.A."/>
            <person name="Ahrendt S."/>
            <person name="Andreopoulos W."/>
            <person name="He G."/>
            <person name="LaButti K."/>
            <person name="Lipzen A."/>
            <person name="Ng V."/>
            <person name="Riley R."/>
            <person name="Sandor L."/>
            <person name="Barry K."/>
            <person name="Martinez A.T."/>
            <person name="Xiao Y."/>
            <person name="Gibbons J.G."/>
            <person name="Terashima K."/>
            <person name="Hibbett D.S."/>
            <person name="Grigoriev I.V."/>
        </authorList>
    </citation>
    <scope>NUCLEOTIDE SEQUENCE</scope>
    <source>
        <strain evidence="4">ET3784</strain>
    </source>
</reference>
<evidence type="ECO:0000259" key="3">
    <source>
        <dbReference type="Pfam" id="PF02298"/>
    </source>
</evidence>
<dbReference type="InterPro" id="IPR008972">
    <property type="entry name" value="Cupredoxin"/>
</dbReference>
<dbReference type="PANTHER" id="PTHR34883">
    <property type="entry name" value="SERINE-RICH PROTEIN, PUTATIVE-RELATED-RELATED"/>
    <property type="match status" value="1"/>
</dbReference>
<dbReference type="InterPro" id="IPR003245">
    <property type="entry name" value="Phytocyanin_dom"/>
</dbReference>
<reference evidence="4" key="2">
    <citation type="journal article" date="2023" name="Proc. Natl. Acad. Sci. U.S.A.">
        <title>A global phylogenomic analysis of the shiitake genus Lentinula.</title>
        <authorList>
            <person name="Sierra-Patev S."/>
            <person name="Min B."/>
            <person name="Naranjo-Ortiz M."/>
            <person name="Looney B."/>
            <person name="Konkel Z."/>
            <person name="Slot J.C."/>
            <person name="Sakamoto Y."/>
            <person name="Steenwyk J.L."/>
            <person name="Rokas A."/>
            <person name="Carro J."/>
            <person name="Camarero S."/>
            <person name="Ferreira P."/>
            <person name="Molpeceres G."/>
            <person name="Ruiz-Duenas F.J."/>
            <person name="Serrano A."/>
            <person name="Henrissat B."/>
            <person name="Drula E."/>
            <person name="Hughes K.W."/>
            <person name="Mata J.L."/>
            <person name="Ishikawa N.K."/>
            <person name="Vargas-Isla R."/>
            <person name="Ushijima S."/>
            <person name="Smith C.A."/>
            <person name="Donoghue J."/>
            <person name="Ahrendt S."/>
            <person name="Andreopoulos W."/>
            <person name="He G."/>
            <person name="LaButti K."/>
            <person name="Lipzen A."/>
            <person name="Ng V."/>
            <person name="Riley R."/>
            <person name="Sandor L."/>
            <person name="Barry K."/>
            <person name="Martinez A.T."/>
            <person name="Xiao Y."/>
            <person name="Gibbons J.G."/>
            <person name="Terashima K."/>
            <person name="Grigoriev I.V."/>
            <person name="Hibbett D."/>
        </authorList>
    </citation>
    <scope>NUCLEOTIDE SEQUENCE</scope>
    <source>
        <strain evidence="4">ET3784</strain>
    </source>
</reference>
<dbReference type="PANTHER" id="PTHR34883:SF15">
    <property type="entry name" value="EXTRACELLULAR SERINE-RICH PROTEIN"/>
    <property type="match status" value="1"/>
</dbReference>
<dbReference type="GO" id="GO:0009055">
    <property type="term" value="F:electron transfer activity"/>
    <property type="evidence" value="ECO:0007669"/>
    <property type="project" value="InterPro"/>
</dbReference>
<feature type="region of interest" description="Disordered" evidence="1">
    <location>
        <begin position="404"/>
        <end position="430"/>
    </location>
</feature>
<dbReference type="Pfam" id="PF02298">
    <property type="entry name" value="Cu_bind_like"/>
    <property type="match status" value="1"/>
</dbReference>
<feature type="signal peptide" evidence="2">
    <location>
        <begin position="1"/>
        <end position="19"/>
    </location>
</feature>
<keyword evidence="5" id="KW-1185">Reference proteome</keyword>
<evidence type="ECO:0000313" key="5">
    <source>
        <dbReference type="Proteomes" id="UP001176059"/>
    </source>
</evidence>
<feature type="compositionally biased region" description="Low complexity" evidence="1">
    <location>
        <begin position="404"/>
        <end position="429"/>
    </location>
</feature>
<keyword evidence="2" id="KW-0732">Signal</keyword>
<comment type="caution">
    <text evidence="4">The sequence shown here is derived from an EMBL/GenBank/DDBJ whole genome shotgun (WGS) entry which is preliminary data.</text>
</comment>
<dbReference type="EMBL" id="JANVFO010000020">
    <property type="protein sequence ID" value="KAJ3733044.1"/>
    <property type="molecule type" value="Genomic_DNA"/>
</dbReference>
<dbReference type="Gene3D" id="2.60.40.420">
    <property type="entry name" value="Cupredoxins - blue copper proteins"/>
    <property type="match status" value="1"/>
</dbReference>
<dbReference type="InterPro" id="IPR052953">
    <property type="entry name" value="Ser-rich/MCO-related"/>
</dbReference>
<protein>
    <recommendedName>
        <fullName evidence="3">Phytocyanin domain-containing protein</fullName>
    </recommendedName>
</protein>
<sequence>MVLPQSLIAFVLLSGFASALPYSSSSASACASGDCSSSSSSYYPDMSGCSSGDCSSSSVSSSCSSGDCSSSSSMSSSSCSSGDCSDSSVSMMDSSSTMMVDSTSTVMMDSTSTVMMDSSSTMMTETAEATSVTTSAAMSYSTPSYGSGSSSWGSSDYDNCVQQCIASFGTPATYAPTATSGSSGSYGTGSTITVIVAPTQGVLRYVPFAVNASVGDTIQFMWGANNHTVTKSSELTPCNKTSDAPFASGEQNQSFVFSQVVNDTNPTFFYCGTPGHCEKGMFGIINPPSALDAPTSVAGMMSSVVSNDTSGNLATYASYTANQTSGSAGANWGANIDMSNMPSWAYDAVVENVMFTRNVLAMNPDIMNADGSVNLASIGSTPMMVPADVGSALNAASDSPSSATVDSAASSASSSASSASSTSSPVGAAKNGAMSVTSSRALVGAVVLVATYFAL</sequence>
<dbReference type="AlphaFoldDB" id="A0AA38JD79"/>
<name>A0AA38JD79_9AGAR</name>
<feature type="domain" description="Phytocyanin" evidence="3">
    <location>
        <begin position="213"/>
        <end position="281"/>
    </location>
</feature>